<proteinExistence type="predicted"/>
<organism evidence="2 3">
    <name type="scientific">Chionoecetes opilio</name>
    <name type="common">Atlantic snow crab</name>
    <name type="synonym">Cancer opilio</name>
    <dbReference type="NCBI Taxonomy" id="41210"/>
    <lineage>
        <taxon>Eukaryota</taxon>
        <taxon>Metazoa</taxon>
        <taxon>Ecdysozoa</taxon>
        <taxon>Arthropoda</taxon>
        <taxon>Crustacea</taxon>
        <taxon>Multicrustacea</taxon>
        <taxon>Malacostraca</taxon>
        <taxon>Eumalacostraca</taxon>
        <taxon>Eucarida</taxon>
        <taxon>Decapoda</taxon>
        <taxon>Pleocyemata</taxon>
        <taxon>Brachyura</taxon>
        <taxon>Eubrachyura</taxon>
        <taxon>Majoidea</taxon>
        <taxon>Majidae</taxon>
        <taxon>Chionoecetes</taxon>
    </lineage>
</organism>
<sequence>MSQLILPNSPCDDIVGQKHSFPSWLPLFHKPVSTIRMVQRLNQVFRSRMRILLPEHWYGYLIRMLANGVSGTGLNPSRVDMTKKGTLPRLGFKPVQKPHLQPSYEGSIPVHQENAFDSAPET</sequence>
<name>A0A8J5CFR3_CHIOP</name>
<feature type="region of interest" description="Disordered" evidence="1">
    <location>
        <begin position="99"/>
        <end position="122"/>
    </location>
</feature>
<dbReference type="AlphaFoldDB" id="A0A8J5CFR3"/>
<accession>A0A8J5CFR3</accession>
<reference evidence="2" key="1">
    <citation type="submission" date="2020-07" db="EMBL/GenBank/DDBJ databases">
        <title>The High-quality genome of the commercially important snow crab, Chionoecetes opilio.</title>
        <authorList>
            <person name="Jeong J.-H."/>
            <person name="Ryu S."/>
        </authorList>
    </citation>
    <scope>NUCLEOTIDE SEQUENCE</scope>
    <source>
        <strain evidence="2">MADBK_172401_WGS</strain>
        <tissue evidence="2">Digestive gland</tissue>
    </source>
</reference>
<gene>
    <name evidence="2" type="ORF">GWK47_024492</name>
</gene>
<keyword evidence="3" id="KW-1185">Reference proteome</keyword>
<evidence type="ECO:0000313" key="3">
    <source>
        <dbReference type="Proteomes" id="UP000770661"/>
    </source>
</evidence>
<dbReference type="Proteomes" id="UP000770661">
    <property type="component" value="Unassembled WGS sequence"/>
</dbReference>
<dbReference type="EMBL" id="JACEEZ010025032">
    <property type="protein sequence ID" value="KAG0705397.1"/>
    <property type="molecule type" value="Genomic_DNA"/>
</dbReference>
<protein>
    <submittedName>
        <fullName evidence="2">Uncharacterized protein</fullName>
    </submittedName>
</protein>
<comment type="caution">
    <text evidence="2">The sequence shown here is derived from an EMBL/GenBank/DDBJ whole genome shotgun (WGS) entry which is preliminary data.</text>
</comment>
<evidence type="ECO:0000256" key="1">
    <source>
        <dbReference type="SAM" id="MobiDB-lite"/>
    </source>
</evidence>
<evidence type="ECO:0000313" key="2">
    <source>
        <dbReference type="EMBL" id="KAG0705397.1"/>
    </source>
</evidence>